<dbReference type="Proteomes" id="UP001335648">
    <property type="component" value="Unassembled WGS sequence"/>
</dbReference>
<feature type="region of interest" description="Disordered" evidence="1">
    <location>
        <begin position="31"/>
        <end position="84"/>
    </location>
</feature>
<protein>
    <submittedName>
        <fullName evidence="2">Uncharacterized protein</fullName>
    </submittedName>
</protein>
<name>A0AAN8B9V1_9TELE</name>
<comment type="caution">
    <text evidence="2">The sequence shown here is derived from an EMBL/GenBank/DDBJ whole genome shotgun (WGS) entry which is preliminary data.</text>
</comment>
<keyword evidence="3" id="KW-1185">Reference proteome</keyword>
<proteinExistence type="predicted"/>
<gene>
    <name evidence="2" type="ORF">CesoFtcFv8_021668</name>
</gene>
<reference evidence="2 3" key="1">
    <citation type="journal article" date="2023" name="Mol. Biol. Evol.">
        <title>Genomics of Secondarily Temperate Adaptation in the Only Non-Antarctic Icefish.</title>
        <authorList>
            <person name="Rivera-Colon A.G."/>
            <person name="Rayamajhi N."/>
            <person name="Minhas B.F."/>
            <person name="Madrigal G."/>
            <person name="Bilyk K.T."/>
            <person name="Yoon V."/>
            <person name="Hune M."/>
            <person name="Gregory S."/>
            <person name="Cheng C.H.C."/>
            <person name="Catchen J.M."/>
        </authorList>
    </citation>
    <scope>NUCLEOTIDE SEQUENCE [LARGE SCALE GENOMIC DNA]</scope>
    <source>
        <strain evidence="2">JC2023a</strain>
    </source>
</reference>
<dbReference type="AlphaFoldDB" id="A0AAN8B9V1"/>
<evidence type="ECO:0000313" key="3">
    <source>
        <dbReference type="Proteomes" id="UP001335648"/>
    </source>
</evidence>
<accession>A0AAN8B9V1</accession>
<dbReference type="EMBL" id="JAULUE010002063">
    <property type="protein sequence ID" value="KAK5880797.1"/>
    <property type="molecule type" value="Genomic_DNA"/>
</dbReference>
<feature type="compositionally biased region" description="Basic and acidic residues" evidence="1">
    <location>
        <begin position="43"/>
        <end position="59"/>
    </location>
</feature>
<evidence type="ECO:0000256" key="1">
    <source>
        <dbReference type="SAM" id="MobiDB-lite"/>
    </source>
</evidence>
<feature type="compositionally biased region" description="Gly residues" evidence="1">
    <location>
        <begin position="61"/>
        <end position="74"/>
    </location>
</feature>
<evidence type="ECO:0000313" key="2">
    <source>
        <dbReference type="EMBL" id="KAK5880797.1"/>
    </source>
</evidence>
<organism evidence="2 3">
    <name type="scientific">Champsocephalus esox</name>
    <name type="common">pike icefish</name>
    <dbReference type="NCBI Taxonomy" id="159716"/>
    <lineage>
        <taxon>Eukaryota</taxon>
        <taxon>Metazoa</taxon>
        <taxon>Chordata</taxon>
        <taxon>Craniata</taxon>
        <taxon>Vertebrata</taxon>
        <taxon>Euteleostomi</taxon>
        <taxon>Actinopterygii</taxon>
        <taxon>Neopterygii</taxon>
        <taxon>Teleostei</taxon>
        <taxon>Neoteleostei</taxon>
        <taxon>Acanthomorphata</taxon>
        <taxon>Eupercaria</taxon>
        <taxon>Perciformes</taxon>
        <taxon>Notothenioidei</taxon>
        <taxon>Channichthyidae</taxon>
        <taxon>Champsocephalus</taxon>
    </lineage>
</organism>
<sequence>MRLKKKHEANIQRSLRDARFFERHLAASLDNEEGELGPSGGRFKSEADFFSSKDKERGRRGGGGGGGGGRGSGTGFVATSCRKS</sequence>